<evidence type="ECO:0000256" key="1">
    <source>
        <dbReference type="ARBA" id="ARBA00022692"/>
    </source>
</evidence>
<keyword evidence="2 4" id="KW-1133">Transmembrane helix</keyword>
<organism evidence="5 6">
    <name type="scientific">Ottowia thiooxydans</name>
    <dbReference type="NCBI Taxonomy" id="219182"/>
    <lineage>
        <taxon>Bacteria</taxon>
        <taxon>Pseudomonadati</taxon>
        <taxon>Pseudomonadota</taxon>
        <taxon>Betaproteobacteria</taxon>
        <taxon>Burkholderiales</taxon>
        <taxon>Comamonadaceae</taxon>
        <taxon>Ottowia</taxon>
    </lineage>
</organism>
<keyword evidence="1 4" id="KW-0812">Transmembrane</keyword>
<reference evidence="5 6" key="1">
    <citation type="submission" date="2024-06" db="EMBL/GenBank/DDBJ databases">
        <title>Sorghum-associated microbial communities from plants grown in Nebraska, USA.</title>
        <authorList>
            <person name="Schachtman D."/>
        </authorList>
    </citation>
    <scope>NUCLEOTIDE SEQUENCE [LARGE SCALE GENOMIC DNA]</scope>
    <source>
        <strain evidence="5 6">2709</strain>
    </source>
</reference>
<name>A0ABV2Q514_9BURK</name>
<proteinExistence type="predicted"/>
<feature type="transmembrane region" description="Helical" evidence="4">
    <location>
        <begin position="235"/>
        <end position="257"/>
    </location>
</feature>
<keyword evidence="3 4" id="KW-0472">Membrane</keyword>
<evidence type="ECO:0000256" key="4">
    <source>
        <dbReference type="SAM" id="Phobius"/>
    </source>
</evidence>
<dbReference type="InterPro" id="IPR036259">
    <property type="entry name" value="MFS_trans_sf"/>
</dbReference>
<sequence length="425" mass="44184">MSFLPSTQPSNFYGDKVVRAAFVVALFGWGVGFYGPPVFLHAVLVRTDWSLSLVSAAVTFHFLFGAGVIACLPRIHRRFGIPAATTVGSLLLAAGVLGWATAIEPWQLFVAAMLTGGGWAPLGAAGINAIIAPWFVEKRPLALAKAYNGASVGGLVFSPTWAVLIDRAGFPATAIMVGLLMVAVVMFIATRVLARTPFAEGQVDGKMQINAPATPHFSEGAASVLRPVLWKERRFLTLAAAMSLGLFAQIGLIAQLFSLMAPSTGVRLAGGIMALATGCAMAGRFIMARLLSGRADRRRAAAASYAVQALGTILLWVAGPEHLPLFILGIVLFGLGIGNATSVPPVIAQTEFAPTDVARVVARIVALSQALYAFAPAVLAGLIVVGAGDGASLDSATGRYFAVIFALQTVAAACMLSGRTRPALP</sequence>
<feature type="transmembrane region" description="Helical" evidence="4">
    <location>
        <begin position="269"/>
        <end position="288"/>
    </location>
</feature>
<dbReference type="PANTHER" id="PTHR11360:SF290">
    <property type="entry name" value="MONOCARBOXYLATE MFS PERMEASE"/>
    <property type="match status" value="1"/>
</dbReference>
<dbReference type="RefSeq" id="WP_354442028.1">
    <property type="nucleotide sequence ID" value="NZ_JBEPSH010000002.1"/>
</dbReference>
<evidence type="ECO:0000313" key="6">
    <source>
        <dbReference type="Proteomes" id="UP001549320"/>
    </source>
</evidence>
<feature type="transmembrane region" description="Helical" evidence="4">
    <location>
        <begin position="360"/>
        <end position="388"/>
    </location>
</feature>
<dbReference type="InterPro" id="IPR050327">
    <property type="entry name" value="Proton-linked_MCT"/>
</dbReference>
<dbReference type="InterPro" id="IPR011701">
    <property type="entry name" value="MFS"/>
</dbReference>
<feature type="transmembrane region" description="Helical" evidence="4">
    <location>
        <begin position="170"/>
        <end position="189"/>
    </location>
</feature>
<keyword evidence="6" id="KW-1185">Reference proteome</keyword>
<dbReference type="Gene3D" id="1.20.1250.20">
    <property type="entry name" value="MFS general substrate transporter like domains"/>
    <property type="match status" value="1"/>
</dbReference>
<dbReference type="SUPFAM" id="SSF103473">
    <property type="entry name" value="MFS general substrate transporter"/>
    <property type="match status" value="1"/>
</dbReference>
<evidence type="ECO:0000256" key="2">
    <source>
        <dbReference type="ARBA" id="ARBA00022989"/>
    </source>
</evidence>
<dbReference type="EMBL" id="JBEPSH010000002">
    <property type="protein sequence ID" value="MET4576130.1"/>
    <property type="molecule type" value="Genomic_DNA"/>
</dbReference>
<protein>
    <submittedName>
        <fullName evidence="5">Na+/melibiose symporter-like transporter</fullName>
    </submittedName>
</protein>
<feature type="transmembrane region" description="Helical" evidence="4">
    <location>
        <begin position="400"/>
        <end position="418"/>
    </location>
</feature>
<feature type="transmembrane region" description="Helical" evidence="4">
    <location>
        <begin position="300"/>
        <end position="319"/>
    </location>
</feature>
<accession>A0ABV2Q514</accession>
<evidence type="ECO:0000313" key="5">
    <source>
        <dbReference type="EMBL" id="MET4576130.1"/>
    </source>
</evidence>
<gene>
    <name evidence="5" type="ORF">ABIE13_001230</name>
</gene>
<feature type="transmembrane region" description="Helical" evidence="4">
    <location>
        <begin position="49"/>
        <end position="72"/>
    </location>
</feature>
<feature type="transmembrane region" description="Helical" evidence="4">
    <location>
        <begin position="325"/>
        <end position="348"/>
    </location>
</feature>
<feature type="transmembrane region" description="Helical" evidence="4">
    <location>
        <begin position="79"/>
        <end position="102"/>
    </location>
</feature>
<dbReference type="PANTHER" id="PTHR11360">
    <property type="entry name" value="MONOCARBOXYLATE TRANSPORTER"/>
    <property type="match status" value="1"/>
</dbReference>
<comment type="caution">
    <text evidence="5">The sequence shown here is derived from an EMBL/GenBank/DDBJ whole genome shotgun (WGS) entry which is preliminary data.</text>
</comment>
<evidence type="ECO:0000256" key="3">
    <source>
        <dbReference type="ARBA" id="ARBA00023136"/>
    </source>
</evidence>
<dbReference type="Proteomes" id="UP001549320">
    <property type="component" value="Unassembled WGS sequence"/>
</dbReference>
<feature type="transmembrane region" description="Helical" evidence="4">
    <location>
        <begin position="146"/>
        <end position="164"/>
    </location>
</feature>
<dbReference type="Pfam" id="PF07690">
    <property type="entry name" value="MFS_1"/>
    <property type="match status" value="1"/>
</dbReference>
<feature type="transmembrane region" description="Helical" evidence="4">
    <location>
        <begin position="20"/>
        <end position="43"/>
    </location>
</feature>
<feature type="transmembrane region" description="Helical" evidence="4">
    <location>
        <begin position="108"/>
        <end position="134"/>
    </location>
</feature>